<evidence type="ECO:0000313" key="1">
    <source>
        <dbReference type="EMBL" id="RYC66965.1"/>
    </source>
</evidence>
<reference evidence="1 2" key="1">
    <citation type="submission" date="2019-01" db="EMBL/GenBank/DDBJ databases">
        <title>Spirosoma flava sp. nov., a propanil-degrading bacterium isolated from herbicide-contaminated soil.</title>
        <authorList>
            <person name="Zhang L."/>
            <person name="Jiang J.-D."/>
        </authorList>
    </citation>
    <scope>NUCLEOTIDE SEQUENCE [LARGE SCALE GENOMIC DNA]</scope>
    <source>
        <strain evidence="1 2">TY50</strain>
    </source>
</reference>
<organism evidence="1 2">
    <name type="scientific">Spirosoma sordidisoli</name>
    <dbReference type="NCBI Taxonomy" id="2502893"/>
    <lineage>
        <taxon>Bacteria</taxon>
        <taxon>Pseudomonadati</taxon>
        <taxon>Bacteroidota</taxon>
        <taxon>Cytophagia</taxon>
        <taxon>Cytophagales</taxon>
        <taxon>Cytophagaceae</taxon>
        <taxon>Spirosoma</taxon>
    </lineage>
</organism>
<dbReference type="InterPro" id="IPR036977">
    <property type="entry name" value="DNA_primase_Znf_CHC2"/>
</dbReference>
<keyword evidence="2" id="KW-1185">Reference proteome</keyword>
<accession>A0A4Q2UHL3</accession>
<name>A0A4Q2UHL3_9BACT</name>
<dbReference type="GO" id="GO:0006260">
    <property type="term" value="P:DNA replication"/>
    <property type="evidence" value="ECO:0007669"/>
    <property type="project" value="InterPro"/>
</dbReference>
<dbReference type="RefSeq" id="WP_129605763.1">
    <property type="nucleotide sequence ID" value="NZ_SBLB01000010.1"/>
</dbReference>
<dbReference type="GO" id="GO:0008270">
    <property type="term" value="F:zinc ion binding"/>
    <property type="evidence" value="ECO:0007669"/>
    <property type="project" value="InterPro"/>
</dbReference>
<dbReference type="SUPFAM" id="SSF57783">
    <property type="entry name" value="Zinc beta-ribbon"/>
    <property type="match status" value="1"/>
</dbReference>
<dbReference type="EMBL" id="SBLB01000010">
    <property type="protein sequence ID" value="RYC66965.1"/>
    <property type="molecule type" value="Genomic_DNA"/>
</dbReference>
<proteinExistence type="predicted"/>
<protein>
    <recommendedName>
        <fullName evidence="3">Toprim domain-containing protein</fullName>
    </recommendedName>
</protein>
<gene>
    <name evidence="1" type="ORF">EQG79_26690</name>
</gene>
<dbReference type="AlphaFoldDB" id="A0A4Q2UHL3"/>
<evidence type="ECO:0008006" key="3">
    <source>
        <dbReference type="Google" id="ProtNLM"/>
    </source>
</evidence>
<dbReference type="Proteomes" id="UP000290407">
    <property type="component" value="Unassembled WGS sequence"/>
</dbReference>
<dbReference type="GO" id="GO:0003677">
    <property type="term" value="F:DNA binding"/>
    <property type="evidence" value="ECO:0007669"/>
    <property type="project" value="InterPro"/>
</dbReference>
<evidence type="ECO:0000313" key="2">
    <source>
        <dbReference type="Proteomes" id="UP000290407"/>
    </source>
</evidence>
<sequence>MNIDQAKTIPIADILGQLNIQPRKTSPDKLLYLSPIRKEKTPSFWVYLKPNRWHDYGIGQGGDPVDLICAYLRYIREDHTVVDALRWITNMHNTPYAFAPVYIDAPAEEDDHCLSLKKVGPIEHVGLVHYVHKRGIPTPVANMHLKQVHVRNKRTGKSFFALGFDNEEGGYELRNPFFKGSLGRKSVSFIRGTDPQANGIHIFEGAIDYLSAVAQLKGERFKGDTIVLNSLSCLKQLLPYVHNYGYRTAYTWLDNDTAGKTATRTLGEFFKTQVDLTHKCMNRLYAPHKDVNAWHMHQLGLTL</sequence>
<comment type="caution">
    <text evidence="1">The sequence shown here is derived from an EMBL/GenBank/DDBJ whole genome shotgun (WGS) entry which is preliminary data.</text>
</comment>
<dbReference type="Gene3D" id="3.40.1360.10">
    <property type="match status" value="1"/>
</dbReference>
<dbReference type="Pfam" id="PF13155">
    <property type="entry name" value="Toprim_2"/>
    <property type="match status" value="1"/>
</dbReference>
<dbReference type="Gene3D" id="3.90.580.10">
    <property type="entry name" value="Zinc finger, CHC2-type domain"/>
    <property type="match status" value="1"/>
</dbReference>